<keyword evidence="1" id="KW-1133">Transmembrane helix</keyword>
<dbReference type="EMBL" id="CP133617">
    <property type="protein sequence ID" value="WMV33093.1"/>
    <property type="molecule type" value="Genomic_DNA"/>
</dbReference>
<feature type="transmembrane region" description="Helical" evidence="1">
    <location>
        <begin position="298"/>
        <end position="318"/>
    </location>
</feature>
<evidence type="ECO:0000313" key="2">
    <source>
        <dbReference type="EMBL" id="WMV33093.1"/>
    </source>
</evidence>
<gene>
    <name evidence="2" type="ORF">MTR67_026478</name>
</gene>
<evidence type="ECO:0000256" key="1">
    <source>
        <dbReference type="SAM" id="Phobius"/>
    </source>
</evidence>
<feature type="transmembrane region" description="Helical" evidence="1">
    <location>
        <begin position="230"/>
        <end position="251"/>
    </location>
</feature>
<proteinExistence type="predicted"/>
<accession>A0AAF0R2X5</accession>
<keyword evidence="3" id="KW-1185">Reference proteome</keyword>
<name>A0AAF0R2X5_SOLVR</name>
<organism evidence="2 3">
    <name type="scientific">Solanum verrucosum</name>
    <dbReference type="NCBI Taxonomy" id="315347"/>
    <lineage>
        <taxon>Eukaryota</taxon>
        <taxon>Viridiplantae</taxon>
        <taxon>Streptophyta</taxon>
        <taxon>Embryophyta</taxon>
        <taxon>Tracheophyta</taxon>
        <taxon>Spermatophyta</taxon>
        <taxon>Magnoliopsida</taxon>
        <taxon>eudicotyledons</taxon>
        <taxon>Gunneridae</taxon>
        <taxon>Pentapetalae</taxon>
        <taxon>asterids</taxon>
        <taxon>lamiids</taxon>
        <taxon>Solanales</taxon>
        <taxon>Solanaceae</taxon>
        <taxon>Solanoideae</taxon>
        <taxon>Solaneae</taxon>
        <taxon>Solanum</taxon>
    </lineage>
</organism>
<keyword evidence="1" id="KW-0472">Membrane</keyword>
<evidence type="ECO:0000313" key="3">
    <source>
        <dbReference type="Proteomes" id="UP001234989"/>
    </source>
</evidence>
<dbReference type="SUPFAM" id="SSF56672">
    <property type="entry name" value="DNA/RNA polymerases"/>
    <property type="match status" value="1"/>
</dbReference>
<dbReference type="Proteomes" id="UP001234989">
    <property type="component" value="Chromosome 6"/>
</dbReference>
<protein>
    <submittedName>
        <fullName evidence="2">Uncharacterized protein</fullName>
    </submittedName>
</protein>
<reference evidence="2" key="1">
    <citation type="submission" date="2023-08" db="EMBL/GenBank/DDBJ databases">
        <title>A de novo genome assembly of Solanum verrucosum Schlechtendal, a Mexican diploid species geographically isolated from the other diploid A-genome species in potato relatives.</title>
        <authorList>
            <person name="Hosaka K."/>
        </authorList>
    </citation>
    <scope>NUCLEOTIDE SEQUENCE</scope>
    <source>
        <tissue evidence="2">Young leaves</tissue>
    </source>
</reference>
<dbReference type="Pfam" id="PF08284">
    <property type="entry name" value="RVP_2"/>
    <property type="match status" value="1"/>
</dbReference>
<dbReference type="AlphaFoldDB" id="A0AAF0R2X5"/>
<sequence length="341" mass="38188">MVDFNVIFGMSWLSPSKAILDIHAKTVTLVMFGVPRVEWKDAIGSYPRKFIYFLRYEWLIDRGFLSYLAFIRDTNVEPPFMDSILVVREFFVAFLGHVMSKEGIRVDLTEIEVVRGLIGPTSPSKVRSFVGLDGYYRRIGVGGVLMQKEKGALRIGGNICMPNSIHPGEAKMYNDMSQHFGEVCTRCVPCDYAYVILDPNLIFEEDPKAILDGQAWKLRTKKIASMKGPFGEFLCLGVSYVLSSGTVFVFMELDHVREGVMGNGEGIAHYFLIDSMGNLLSIENIGLERGVDLFESLVVMYGGLDGVSGYIVFGISLFRVTSLDRLDHPLASMSEACFRRS</sequence>
<keyword evidence="1" id="KW-0812">Transmembrane</keyword>
<dbReference type="InterPro" id="IPR043502">
    <property type="entry name" value="DNA/RNA_pol_sf"/>
</dbReference>